<protein>
    <submittedName>
        <fullName evidence="1">Uncharacterized protein</fullName>
    </submittedName>
</protein>
<reference evidence="1 2" key="1">
    <citation type="submission" date="2023-07" db="EMBL/GenBank/DDBJ databases">
        <title>Genomic Encyclopedia of Type Strains, Phase IV (KMG-IV): sequencing the most valuable type-strain genomes for metagenomic binning, comparative biology and taxonomic classification.</title>
        <authorList>
            <person name="Goeker M."/>
        </authorList>
    </citation>
    <scope>NUCLEOTIDE SEQUENCE [LARGE SCALE GENOMIC DNA]</scope>
    <source>
        <strain evidence="1 2">DSM 2457</strain>
    </source>
</reference>
<gene>
    <name evidence="1" type="ORF">J2S75_002015</name>
</gene>
<accession>A0ABU0BAY8</accession>
<evidence type="ECO:0000313" key="1">
    <source>
        <dbReference type="EMBL" id="MDQ0302985.1"/>
    </source>
</evidence>
<dbReference type="RefSeq" id="WP_307019715.1">
    <property type="nucleotide sequence ID" value="NZ_JAUSUI010000004.1"/>
</dbReference>
<dbReference type="Proteomes" id="UP001224682">
    <property type="component" value="Unassembled WGS sequence"/>
</dbReference>
<dbReference type="EMBL" id="JAUSUI010000004">
    <property type="protein sequence ID" value="MDQ0302985.1"/>
    <property type="molecule type" value="Genomic_DNA"/>
</dbReference>
<name>A0ABU0BAY8_9HYPH</name>
<comment type="caution">
    <text evidence="1">The sequence shown here is derived from an EMBL/GenBank/DDBJ whole genome shotgun (WGS) entry which is preliminary data.</text>
</comment>
<organism evidence="1 2">
    <name type="scientific">Ancylobacter polymorphus</name>
    <dbReference type="NCBI Taxonomy" id="223390"/>
    <lineage>
        <taxon>Bacteria</taxon>
        <taxon>Pseudomonadati</taxon>
        <taxon>Pseudomonadota</taxon>
        <taxon>Alphaproteobacteria</taxon>
        <taxon>Hyphomicrobiales</taxon>
        <taxon>Xanthobacteraceae</taxon>
        <taxon>Ancylobacter</taxon>
    </lineage>
</organism>
<sequence>MPHPGSPSEALSLGLYDAYLPALTAGSHRVLVQQSIVYEETGGAQKAHHYYRDEAFVVRGPRFFLDENDIHARYPAVGAMGDFGRHVANIVLRKRALPWERELTLAGAPRAPWMALLLLTEAEFQAQGGDAAVQTIAPDALFVPGRRTSDGKVLFPRLAAEPSPDAGQQRVSVLDLERGLASALCPSPADLPLLAHVRQVAMDDKPRAAMHGAGEFPVVCARRVPAPGANLALLVSLEGWEELIEGRLPAGPERLRLVVLARWRFIHDPGFAHSFPGLAGRLDIDLLRTKTPPGTPPAVAVPHAAGYTQMSYRRDAGDALPSWYRGPFAPAPVALLPVDCFDHADAALILSPEDGALTTSYAAAWQLGRLMALASPSFLAATRAFITDNAGPREVAFRLDTFMRLHLGAIRREWAAPGAAVSTPADEAKAAPPDSFHAVLKMVVWLRGLLRLEGVPFPYLVGGEALLPVASLRFFHVDSNWLLALANGALSLSGTATGAAARDGLPLRRLIARLVERCEAGPMAELDPKGDALDRPRTGFLLRSTLVSDWPGLETVVDTAAEQGARLLRLERLAPDVLLGVAEGQLVRLTLKEPPEGLAFRLAKHPDVPEPDARGLFSPLARLQAESALGGARRPPAAPVDPLSAAAFAAGALSSGSIQSFVWEIAR</sequence>
<evidence type="ECO:0000313" key="2">
    <source>
        <dbReference type="Proteomes" id="UP001224682"/>
    </source>
</evidence>
<keyword evidence="2" id="KW-1185">Reference proteome</keyword>
<proteinExistence type="predicted"/>